<evidence type="ECO:0000256" key="3">
    <source>
        <dbReference type="SAM" id="MobiDB-lite"/>
    </source>
</evidence>
<evidence type="ECO:0000259" key="4">
    <source>
        <dbReference type="PROSITE" id="PS50002"/>
    </source>
</evidence>
<evidence type="ECO:0000313" key="5">
    <source>
        <dbReference type="EMBL" id="GAX84107.1"/>
    </source>
</evidence>
<dbReference type="Pfam" id="PF07653">
    <property type="entry name" value="SH3_2"/>
    <property type="match status" value="1"/>
</dbReference>
<evidence type="ECO:0000256" key="1">
    <source>
        <dbReference type="ARBA" id="ARBA00022443"/>
    </source>
</evidence>
<keyword evidence="1 2" id="KW-0728">SH3 domain</keyword>
<gene>
    <name evidence="5" type="ORF">CEUSTIGMA_g11530.t1</name>
</gene>
<feature type="domain" description="SH3" evidence="4">
    <location>
        <begin position="1082"/>
        <end position="1141"/>
    </location>
</feature>
<name>A0A250XM10_9CHLO</name>
<dbReference type="InterPro" id="IPR036028">
    <property type="entry name" value="SH3-like_dom_sf"/>
</dbReference>
<protein>
    <recommendedName>
        <fullName evidence="4">SH3 domain-containing protein</fullName>
    </recommendedName>
</protein>
<organism evidence="5 6">
    <name type="scientific">Chlamydomonas eustigma</name>
    <dbReference type="NCBI Taxonomy" id="1157962"/>
    <lineage>
        <taxon>Eukaryota</taxon>
        <taxon>Viridiplantae</taxon>
        <taxon>Chlorophyta</taxon>
        <taxon>core chlorophytes</taxon>
        <taxon>Chlorophyceae</taxon>
        <taxon>CS clade</taxon>
        <taxon>Chlamydomonadales</taxon>
        <taxon>Chlamydomonadaceae</taxon>
        <taxon>Chlamydomonas</taxon>
    </lineage>
</organism>
<accession>A0A250XM10</accession>
<dbReference type="PANTHER" id="PTHR48151:SF3">
    <property type="entry name" value="SH3 DOMAIN-CONTAINING PROTEIN"/>
    <property type="match status" value="1"/>
</dbReference>
<proteinExistence type="predicted"/>
<dbReference type="PROSITE" id="PS50002">
    <property type="entry name" value="SH3"/>
    <property type="match status" value="2"/>
</dbReference>
<reference evidence="5 6" key="1">
    <citation type="submission" date="2017-08" db="EMBL/GenBank/DDBJ databases">
        <title>Acidophilic green algal genome provides insights into adaptation to an acidic environment.</title>
        <authorList>
            <person name="Hirooka S."/>
            <person name="Hirose Y."/>
            <person name="Kanesaki Y."/>
            <person name="Higuchi S."/>
            <person name="Fujiwara T."/>
            <person name="Onuma R."/>
            <person name="Era A."/>
            <person name="Ohbayashi R."/>
            <person name="Uzuka A."/>
            <person name="Nozaki H."/>
            <person name="Yoshikawa H."/>
            <person name="Miyagishima S.Y."/>
        </authorList>
    </citation>
    <scope>NUCLEOTIDE SEQUENCE [LARGE SCALE GENOMIC DNA]</scope>
    <source>
        <strain evidence="5 6">NIES-2499</strain>
    </source>
</reference>
<dbReference type="SUPFAM" id="SSF50044">
    <property type="entry name" value="SH3-domain"/>
    <property type="match status" value="2"/>
</dbReference>
<dbReference type="EMBL" id="BEGY01000116">
    <property type="protein sequence ID" value="GAX84107.1"/>
    <property type="molecule type" value="Genomic_DNA"/>
</dbReference>
<dbReference type="Gene3D" id="2.30.30.40">
    <property type="entry name" value="SH3 Domains"/>
    <property type="match status" value="2"/>
</dbReference>
<keyword evidence="6" id="KW-1185">Reference proteome</keyword>
<dbReference type="Pfam" id="PF00018">
    <property type="entry name" value="SH3_1"/>
    <property type="match status" value="1"/>
</dbReference>
<feature type="domain" description="SH3" evidence="4">
    <location>
        <begin position="1275"/>
        <end position="1335"/>
    </location>
</feature>
<sequence>MSVNMYKKTHEVIPTLNAYIRSTLLKSETGSYADGLEALASFKLRADDPRAPKDLDGERLLSRLVQHGHITIASVQPILEALKAAGMRKDDRSIGRFVYYLVQLLLGDGSAGTPLPVPVSKSTSILPKAVDRFGPEVLSASWADLGVDKSPFMNKQGALRALAALTHASLTSRPEDPTYVGGLFVTLQSLLDSLDSIRASWRSSLVGFIAQQAGGGIGGGGGGVAGTAGQKKTNALAEFRARMEVWGLMRIAFSAARVALSRSGINKIAMRSFAGVCSTDSLCARHALALASLVARDGQAARTYIDEVGSALARNVDMARRTGQLFSGGASAASAAPGSAPPEITRELTEGSLNLKDLYSRVYLARGCASVIQSGNIAGDLNGSGAVFWEAMQFLILADSSELVALEATKSIFGAPFPKAETSIRRRLASGPFEGDVDPSQSRTYGASWHMMMSVADTKSAVAESYLQVTESPATLQAHTSGADPNPEAGSGSSNSFFSCLVARLLRALKSKRGSLVCSACRAVGVMMESRAWCSSMSGGQMVESEAVTKNVVRLQTALLALVASDASWAGSCEKCAALEALLWMQQAGPVVAPLITPGGLLKCMVHGGHTTLTVVRVLFADPWPEGLISSFLSTVMRCTRCTGGGVMTMDMAVDLAMAAAAAVPSRVSKDQLIAFLDAAPGPSAVKACMSMLSAPLPPITQPNSNAPVEVKVLASQEEAAFEVFRGTAAWWLGEHVNQLCGSSAWKAVGKGPIELPAWLAPPSDPSERMALAAATHCPMLVAVISHLQRALLAGSWELRCTSAQALAKVAVRSREPYRIQCYSALAATQKLPFTVTACTDMSDVMGLAAVVRPALEVLDAMYSGEMVVSQNAELFGRTAASWPKGAVSSLRRRHEYLIFQVLQRIGFVPKDGFYPLGPFSKRLLKPDEPLDEEEEEEEKLLKAAHVPMGLPKNILEAAVAAAEAAVAAEQQEETPPEPEQTIEGGVYDEQYYDEQYGYDQQYEQYAYDQSYYDQNGQYEDGQYYDNQYYAGGQTADPLASWQEGTYDSSFAPRVAVNIPGEGEESTYTSYAPTPHDYNDDEDFRWGTAQYGFNAEGSDEVSVAVGQRVKVLMDMGDWYHVLNSMGARGLVPSSYVALDQQSLGLGPGENSSISSEYQAYGGNAYGSAYAMEQDYYTTGGSAGAINNQNVQQTAGAGGYQSRSFQRSDTSNSESTFMQSAGVIAPTTSTSYNPAGSTSTGSAKYKGVDQTYNAAESGYDEAYSNTAGGYDASNNPDGYPAIVMFDFTAEQENELTVKVGDDVVVGAEIDGWYQTTRLRDGVSGLIPASYVQFLQK</sequence>
<dbReference type="SMART" id="SM00326">
    <property type="entry name" value="SH3"/>
    <property type="match status" value="2"/>
</dbReference>
<comment type="caution">
    <text evidence="5">The sequence shown here is derived from an EMBL/GenBank/DDBJ whole genome shotgun (WGS) entry which is preliminary data.</text>
</comment>
<dbReference type="InterPro" id="IPR001452">
    <property type="entry name" value="SH3_domain"/>
</dbReference>
<evidence type="ECO:0000313" key="6">
    <source>
        <dbReference type="Proteomes" id="UP000232323"/>
    </source>
</evidence>
<dbReference type="STRING" id="1157962.A0A250XM10"/>
<dbReference type="PANTHER" id="PTHR48151">
    <property type="entry name" value="SH3 DOMAIN-CONTAINING PROTEIN"/>
    <property type="match status" value="1"/>
</dbReference>
<feature type="region of interest" description="Disordered" evidence="3">
    <location>
        <begin position="1194"/>
        <end position="1216"/>
    </location>
</feature>
<dbReference type="OrthoDB" id="537927at2759"/>
<dbReference type="Proteomes" id="UP000232323">
    <property type="component" value="Unassembled WGS sequence"/>
</dbReference>
<evidence type="ECO:0000256" key="2">
    <source>
        <dbReference type="PROSITE-ProRule" id="PRU00192"/>
    </source>
</evidence>
<dbReference type="InterPro" id="IPR053296">
    <property type="entry name" value="TSET_member_tstB"/>
</dbReference>